<dbReference type="CDD" id="cd02440">
    <property type="entry name" value="AdoMet_MTases"/>
    <property type="match status" value="1"/>
</dbReference>
<keyword evidence="2" id="KW-0808">Transferase</keyword>
<dbReference type="GO" id="GO:0032259">
    <property type="term" value="P:methylation"/>
    <property type="evidence" value="ECO:0007669"/>
    <property type="project" value="UniProtKB-KW"/>
</dbReference>
<dbReference type="PANTHER" id="PTHR42912">
    <property type="entry name" value="METHYLTRANSFERASE"/>
    <property type="match status" value="1"/>
</dbReference>
<organism evidence="2 3">
    <name type="scientific">Candidatus Woesebacteria bacterium GW2011_GWA1_41_13b</name>
    <dbReference type="NCBI Taxonomy" id="1618555"/>
    <lineage>
        <taxon>Bacteria</taxon>
        <taxon>Candidatus Woeseibacteriota</taxon>
    </lineage>
</organism>
<dbReference type="EMBL" id="LCAO01000008">
    <property type="protein sequence ID" value="KKR91668.1"/>
    <property type="molecule type" value="Genomic_DNA"/>
</dbReference>
<accession>A0A0G0USH4</accession>
<dbReference type="SUPFAM" id="SSF53335">
    <property type="entry name" value="S-adenosyl-L-methionine-dependent methyltransferases"/>
    <property type="match status" value="1"/>
</dbReference>
<gene>
    <name evidence="2" type="ORF">UU42_C0008G0004</name>
</gene>
<evidence type="ECO:0000313" key="2">
    <source>
        <dbReference type="EMBL" id="KKR91668.1"/>
    </source>
</evidence>
<evidence type="ECO:0000259" key="1">
    <source>
        <dbReference type="Pfam" id="PF08241"/>
    </source>
</evidence>
<dbReference type="Proteomes" id="UP000034676">
    <property type="component" value="Unassembled WGS sequence"/>
</dbReference>
<dbReference type="GO" id="GO:0008757">
    <property type="term" value="F:S-adenosylmethionine-dependent methyltransferase activity"/>
    <property type="evidence" value="ECO:0007669"/>
    <property type="project" value="InterPro"/>
</dbReference>
<keyword evidence="2" id="KW-0489">Methyltransferase</keyword>
<dbReference type="Pfam" id="PF08241">
    <property type="entry name" value="Methyltransf_11"/>
    <property type="match status" value="1"/>
</dbReference>
<name>A0A0G0USH4_9BACT</name>
<sequence length="251" mass="29136">MKPAYYDRYDYRAFWEGRDYEWQSDKTALESLIGLINNSKDRLIDVGCGFGRNVPSYVQKWKNAVLLDPSDKLLSQAKVENKKHSNLHYVRGFAEKLPFDNSSFDTVLCIRVFHHLLHPEQVIREYYRVLKPGGHLILEIANKRHAKAIITALLTGNVHKILDDSICDRRSNLNKNKGSITFVNHHPEHITKILKDNHLLVERTLSASNLRGLPFLDAIPLHIVIEIEKRLQYFLGKFWFGPSIYFLAKKT</sequence>
<dbReference type="InterPro" id="IPR013216">
    <property type="entry name" value="Methyltransf_11"/>
</dbReference>
<dbReference type="InterPro" id="IPR050508">
    <property type="entry name" value="Methyltransf_Superfamily"/>
</dbReference>
<dbReference type="AlphaFoldDB" id="A0A0G0USH4"/>
<comment type="caution">
    <text evidence="2">The sequence shown here is derived from an EMBL/GenBank/DDBJ whole genome shotgun (WGS) entry which is preliminary data.</text>
</comment>
<dbReference type="InterPro" id="IPR029063">
    <property type="entry name" value="SAM-dependent_MTases_sf"/>
</dbReference>
<feature type="domain" description="Methyltransferase type 11" evidence="1">
    <location>
        <begin position="44"/>
        <end position="138"/>
    </location>
</feature>
<proteinExistence type="predicted"/>
<protein>
    <submittedName>
        <fullName evidence="2">UbiE/COQ5 methyltransferase</fullName>
    </submittedName>
</protein>
<evidence type="ECO:0000313" key="3">
    <source>
        <dbReference type="Proteomes" id="UP000034676"/>
    </source>
</evidence>
<reference evidence="2 3" key="1">
    <citation type="journal article" date="2015" name="Nature">
        <title>rRNA introns, odd ribosomes, and small enigmatic genomes across a large radiation of phyla.</title>
        <authorList>
            <person name="Brown C.T."/>
            <person name="Hug L.A."/>
            <person name="Thomas B.C."/>
            <person name="Sharon I."/>
            <person name="Castelle C.J."/>
            <person name="Singh A."/>
            <person name="Wilkins M.J."/>
            <person name="Williams K.H."/>
            <person name="Banfield J.F."/>
        </authorList>
    </citation>
    <scope>NUCLEOTIDE SEQUENCE [LARGE SCALE GENOMIC DNA]</scope>
</reference>
<dbReference type="Gene3D" id="3.40.50.150">
    <property type="entry name" value="Vaccinia Virus protein VP39"/>
    <property type="match status" value="1"/>
</dbReference>